<evidence type="ECO:0008006" key="2">
    <source>
        <dbReference type="Google" id="ProtNLM"/>
    </source>
</evidence>
<evidence type="ECO:0000313" key="1">
    <source>
        <dbReference type="EMBL" id="KKM26055.1"/>
    </source>
</evidence>
<protein>
    <recommendedName>
        <fullName evidence="2">Aldehyde ferredoxin oxidoreductase N-terminal domain-containing protein</fullName>
    </recommendedName>
</protein>
<feature type="non-terminal residue" evidence="1">
    <location>
        <position position="45"/>
    </location>
</feature>
<dbReference type="Gene3D" id="3.60.9.10">
    <property type="entry name" value="Aldehyde ferredoxin oxidoreductase, N-terminal domain"/>
    <property type="match status" value="1"/>
</dbReference>
<dbReference type="AlphaFoldDB" id="A0A0F9LF27"/>
<organism evidence="1">
    <name type="scientific">marine sediment metagenome</name>
    <dbReference type="NCBI Taxonomy" id="412755"/>
    <lineage>
        <taxon>unclassified sequences</taxon>
        <taxon>metagenomes</taxon>
        <taxon>ecological metagenomes</taxon>
    </lineage>
</organism>
<dbReference type="EMBL" id="LAZR01012585">
    <property type="protein sequence ID" value="KKM26055.1"/>
    <property type="molecule type" value="Genomic_DNA"/>
</dbReference>
<accession>A0A0F9LF27</accession>
<comment type="caution">
    <text evidence="1">The sequence shown here is derived from an EMBL/GenBank/DDBJ whole genome shotgun (WGS) entry which is preliminary data.</text>
</comment>
<dbReference type="InterPro" id="IPR036503">
    <property type="entry name" value="Ald_Fedxn_OxRdtase_N_sf"/>
</dbReference>
<dbReference type="SUPFAM" id="SSF56228">
    <property type="entry name" value="Aldehyde ferredoxin oxidoreductase, N-terminal domain"/>
    <property type="match status" value="1"/>
</dbReference>
<name>A0A0F9LF27_9ZZZZ</name>
<gene>
    <name evidence="1" type="ORF">LCGC14_1588720</name>
</gene>
<reference evidence="1" key="1">
    <citation type="journal article" date="2015" name="Nature">
        <title>Complex archaea that bridge the gap between prokaryotes and eukaryotes.</title>
        <authorList>
            <person name="Spang A."/>
            <person name="Saw J.H."/>
            <person name="Jorgensen S.L."/>
            <person name="Zaremba-Niedzwiedzka K."/>
            <person name="Martijn J."/>
            <person name="Lind A.E."/>
            <person name="van Eijk R."/>
            <person name="Schleper C."/>
            <person name="Guy L."/>
            <person name="Ettema T.J."/>
        </authorList>
    </citation>
    <scope>NUCLEOTIDE SEQUENCE</scope>
</reference>
<sequence length="45" mass="4799">MGKKILRVDMTDLKASFEDLPADYAALGGRGMTSVIVSNEVPPTC</sequence>
<proteinExistence type="predicted"/>